<proteinExistence type="predicted"/>
<accession>A0AAX1UK23</accession>
<gene>
    <name evidence="1" type="ORF">D1114_11335</name>
</gene>
<protein>
    <submittedName>
        <fullName evidence="1">Uncharacterized protein</fullName>
    </submittedName>
</protein>
<reference evidence="1 2" key="1">
    <citation type="submission" date="2018-08" db="EMBL/GenBank/DDBJ databases">
        <title>Draft genome sequence of Rhodobacter sphaeroides FY.</title>
        <authorList>
            <person name="Rayyan A."/>
            <person name="Meyer T.E."/>
            <person name="Kyndt J.A."/>
        </authorList>
    </citation>
    <scope>NUCLEOTIDE SEQUENCE [LARGE SCALE GENOMIC DNA]</scope>
    <source>
        <strain evidence="1 2">FY</strain>
    </source>
</reference>
<dbReference type="AlphaFoldDB" id="A0AAX1UK23"/>
<comment type="caution">
    <text evidence="1">The sequence shown here is derived from an EMBL/GenBank/DDBJ whole genome shotgun (WGS) entry which is preliminary data.</text>
</comment>
<evidence type="ECO:0000313" key="1">
    <source>
        <dbReference type="EMBL" id="RHZ94656.1"/>
    </source>
</evidence>
<dbReference type="Proteomes" id="UP000266305">
    <property type="component" value="Unassembled WGS sequence"/>
</dbReference>
<name>A0AAX1UK23_CERSP</name>
<sequence>MSGRRHLRLSLTEGWLGPCFGAAEQRCPVPVPVQGKSNRRDLAYGLKNRPVTCPEFHEE</sequence>
<dbReference type="EMBL" id="QWGP01000011">
    <property type="protein sequence ID" value="RHZ94656.1"/>
    <property type="molecule type" value="Genomic_DNA"/>
</dbReference>
<evidence type="ECO:0000313" key="2">
    <source>
        <dbReference type="Proteomes" id="UP000266305"/>
    </source>
</evidence>
<organism evidence="1 2">
    <name type="scientific">Cereibacter sphaeroides</name>
    <name type="common">Rhodobacter sphaeroides</name>
    <dbReference type="NCBI Taxonomy" id="1063"/>
    <lineage>
        <taxon>Bacteria</taxon>
        <taxon>Pseudomonadati</taxon>
        <taxon>Pseudomonadota</taxon>
        <taxon>Alphaproteobacteria</taxon>
        <taxon>Rhodobacterales</taxon>
        <taxon>Paracoccaceae</taxon>
        <taxon>Cereibacter</taxon>
    </lineage>
</organism>